<dbReference type="InterPro" id="IPR020821">
    <property type="entry name" value="ENPP1-3/EXOG-like_nuc-like"/>
</dbReference>
<keyword evidence="5" id="KW-1185">Reference proteome</keyword>
<dbReference type="GO" id="GO:0003676">
    <property type="term" value="F:nucleic acid binding"/>
    <property type="evidence" value="ECO:0007669"/>
    <property type="project" value="InterPro"/>
</dbReference>
<proteinExistence type="predicted"/>
<dbReference type="SUPFAM" id="SSF54060">
    <property type="entry name" value="His-Me finger endonucleases"/>
    <property type="match status" value="1"/>
</dbReference>
<evidence type="ECO:0000259" key="3">
    <source>
        <dbReference type="SMART" id="SM00892"/>
    </source>
</evidence>
<dbReference type="SMART" id="SM00892">
    <property type="entry name" value="Endonuclease_NS"/>
    <property type="match status" value="1"/>
</dbReference>
<dbReference type="InterPro" id="IPR039015">
    <property type="entry name" value="ENDOD1"/>
</dbReference>
<dbReference type="Gene3D" id="3.40.570.10">
    <property type="entry name" value="Extracellular Endonuclease, subunit A"/>
    <property type="match status" value="1"/>
</dbReference>
<dbReference type="Proteomes" id="UP000472277">
    <property type="component" value="Chromosome 12"/>
</dbReference>
<sequence length="256" mass="29356">FRKMAVLLALFDSFVMVEAEVQDNYSPECCECMYMGTTPLGLEDKSLKKICQRYNGKPRFVTLYDTLGHIPVYSMYEPQLSTVSDFGEMQPFPQGDLHRSFEDAQAVLEDYTNTVNLERGHLNPDEHQSDPNEKAATYTLTNVVPQVREFNIGPWKTHEHTIRHRLNNYCRGTAFVVTGVTTSGNMIRRHNIDRVAERSKLPAYATHGLNEKERPEVVEISVQQLDNFLKSVTFVDKTFQIFYDNCVPPDNGLHMP</sequence>
<accession>A0A673XNM5</accession>
<protein>
    <submittedName>
        <fullName evidence="4">Zgc:172339</fullName>
    </submittedName>
</protein>
<name>A0A673XNM5_SALTR</name>
<keyword evidence="1" id="KW-0732">Signal</keyword>
<feature type="domain" description="DNA/RNA non-specific endonuclease/pyrophosphatase/phosphodiesterase" evidence="3">
    <location>
        <begin position="56"/>
        <end position="235"/>
    </location>
</feature>
<organism evidence="4 5">
    <name type="scientific">Salmo trutta</name>
    <name type="common">Brown trout</name>
    <dbReference type="NCBI Taxonomy" id="8032"/>
    <lineage>
        <taxon>Eukaryota</taxon>
        <taxon>Metazoa</taxon>
        <taxon>Chordata</taxon>
        <taxon>Craniata</taxon>
        <taxon>Vertebrata</taxon>
        <taxon>Euteleostomi</taxon>
        <taxon>Actinopterygii</taxon>
        <taxon>Neopterygii</taxon>
        <taxon>Teleostei</taxon>
        <taxon>Protacanthopterygii</taxon>
        <taxon>Salmoniformes</taxon>
        <taxon>Salmonidae</taxon>
        <taxon>Salmoninae</taxon>
        <taxon>Salmo</taxon>
    </lineage>
</organism>
<dbReference type="InterPro" id="IPR044925">
    <property type="entry name" value="His-Me_finger_sf"/>
</dbReference>
<dbReference type="AlphaFoldDB" id="A0A673XNM5"/>
<feature type="signal peptide" evidence="1">
    <location>
        <begin position="1"/>
        <end position="19"/>
    </location>
</feature>
<evidence type="ECO:0000313" key="4">
    <source>
        <dbReference type="Ensembl" id="ENSSTUP00000022522.1"/>
    </source>
</evidence>
<dbReference type="OMA" id="KQHEHII"/>
<evidence type="ECO:0000313" key="5">
    <source>
        <dbReference type="Proteomes" id="UP000472277"/>
    </source>
</evidence>
<dbReference type="Ensembl" id="ENSSTUT00000023641.1">
    <property type="protein sequence ID" value="ENSSTUP00000022522.1"/>
    <property type="gene ID" value="ENSSTUG00000009891.1"/>
</dbReference>
<dbReference type="GO" id="GO:0016787">
    <property type="term" value="F:hydrolase activity"/>
    <property type="evidence" value="ECO:0007669"/>
    <property type="project" value="InterPro"/>
</dbReference>
<dbReference type="PANTHER" id="PTHR21472:SF19">
    <property type="entry name" value="ZGC:172339"/>
    <property type="match status" value="1"/>
</dbReference>
<reference evidence="4" key="2">
    <citation type="submission" date="2025-09" db="UniProtKB">
        <authorList>
            <consortium name="Ensembl"/>
        </authorList>
    </citation>
    <scope>IDENTIFICATION</scope>
</reference>
<feature type="chain" id="PRO_5025353429" evidence="1">
    <location>
        <begin position="20"/>
        <end position="256"/>
    </location>
</feature>
<dbReference type="Pfam" id="PF01223">
    <property type="entry name" value="Endonuclease_NS"/>
    <property type="match status" value="1"/>
</dbReference>
<dbReference type="InterPro" id="IPR044929">
    <property type="entry name" value="DNA/RNA_non-sp_Endonuclease_sf"/>
</dbReference>
<dbReference type="SMART" id="SM00477">
    <property type="entry name" value="NUC"/>
    <property type="match status" value="1"/>
</dbReference>
<dbReference type="GeneTree" id="ENSGT01030000234592"/>
<dbReference type="InterPro" id="IPR001604">
    <property type="entry name" value="Endo_G_ENPP1-like_dom"/>
</dbReference>
<dbReference type="GO" id="GO:0046872">
    <property type="term" value="F:metal ion binding"/>
    <property type="evidence" value="ECO:0007669"/>
    <property type="project" value="InterPro"/>
</dbReference>
<evidence type="ECO:0000259" key="2">
    <source>
        <dbReference type="SMART" id="SM00477"/>
    </source>
</evidence>
<evidence type="ECO:0000256" key="1">
    <source>
        <dbReference type="SAM" id="SignalP"/>
    </source>
</evidence>
<reference evidence="4" key="1">
    <citation type="submission" date="2025-08" db="UniProtKB">
        <authorList>
            <consortium name="Ensembl"/>
        </authorList>
    </citation>
    <scope>IDENTIFICATION</scope>
</reference>
<dbReference type="PANTHER" id="PTHR21472">
    <property type="entry name" value="ENDONUCLEASE DOMAIN-CONTAINING 1 PROTEIN ENDOD1"/>
    <property type="match status" value="1"/>
</dbReference>
<feature type="domain" description="ENPP1-3/EXOG-like endonuclease/phosphodiesterase" evidence="2">
    <location>
        <begin position="57"/>
        <end position="249"/>
    </location>
</feature>
<dbReference type="InParanoid" id="A0A673XNM5"/>